<accession>A0A0E1QN15</accession>
<dbReference type="InterPro" id="IPR001296">
    <property type="entry name" value="Glyco_trans_1"/>
</dbReference>
<dbReference type="AlphaFoldDB" id="A0A0E1QN15"/>
<feature type="domain" description="Glycosyl transferase family 1" evidence="1">
    <location>
        <begin position="193"/>
        <end position="341"/>
    </location>
</feature>
<evidence type="ECO:0000313" key="4">
    <source>
        <dbReference type="Proteomes" id="UP000480039"/>
    </source>
</evidence>
<dbReference type="Gene3D" id="3.40.50.2000">
    <property type="entry name" value="Glycogen Phosphorylase B"/>
    <property type="match status" value="2"/>
</dbReference>
<dbReference type="OMA" id="MHILILP"/>
<protein>
    <submittedName>
        <fullName evidence="3">Glycosyltransferase family 4 protein</fullName>
    </submittedName>
</protein>
<dbReference type="Proteomes" id="UP000480039">
    <property type="component" value="Unassembled WGS sequence"/>
</dbReference>
<proteinExistence type="predicted"/>
<dbReference type="SUPFAM" id="SSF53756">
    <property type="entry name" value="UDP-Glycosyltransferase/glycogen phosphorylase"/>
    <property type="match status" value="1"/>
</dbReference>
<dbReference type="InterPro" id="IPR028098">
    <property type="entry name" value="Glyco_trans_4-like_N"/>
</dbReference>
<dbReference type="GeneID" id="5187826"/>
<dbReference type="OrthoDB" id="9795068at2"/>
<dbReference type="Pfam" id="PF13439">
    <property type="entry name" value="Glyco_transf_4"/>
    <property type="match status" value="1"/>
</dbReference>
<evidence type="ECO:0000259" key="1">
    <source>
        <dbReference type="Pfam" id="PF00534"/>
    </source>
</evidence>
<evidence type="ECO:0000313" key="3">
    <source>
        <dbReference type="EMBL" id="NFJ07959.1"/>
    </source>
</evidence>
<gene>
    <name evidence="3" type="ORF">FC871_05555</name>
</gene>
<name>A0A0E1QN15_CLOBO</name>
<dbReference type="CDD" id="cd03798">
    <property type="entry name" value="GT4_WlbH-like"/>
    <property type="match status" value="1"/>
</dbReference>
<dbReference type="GO" id="GO:0016757">
    <property type="term" value="F:glycosyltransferase activity"/>
    <property type="evidence" value="ECO:0007669"/>
    <property type="project" value="InterPro"/>
</dbReference>
<dbReference type="PANTHER" id="PTHR45871">
    <property type="entry name" value="N-ACETYLGLUCOSAMINYL-PHOSPHATIDYLINOSITOL BIOSYNTHETIC PROTEIN"/>
    <property type="match status" value="1"/>
</dbReference>
<comment type="caution">
    <text evidence="3">The sequence shown here is derived from an EMBL/GenBank/DDBJ whole genome shotgun (WGS) entry which is preliminary data.</text>
</comment>
<organism evidence="3 4">
    <name type="scientific">Clostridium botulinum</name>
    <dbReference type="NCBI Taxonomy" id="1491"/>
    <lineage>
        <taxon>Bacteria</taxon>
        <taxon>Bacillati</taxon>
        <taxon>Bacillota</taxon>
        <taxon>Clostridia</taxon>
        <taxon>Eubacteriales</taxon>
        <taxon>Clostridiaceae</taxon>
        <taxon>Clostridium</taxon>
    </lineage>
</organism>
<evidence type="ECO:0000259" key="2">
    <source>
        <dbReference type="Pfam" id="PF13439"/>
    </source>
</evidence>
<keyword evidence="3" id="KW-0808">Transferase</keyword>
<dbReference type="EMBL" id="SWQE01000002">
    <property type="protein sequence ID" value="NFJ07959.1"/>
    <property type="molecule type" value="Genomic_DNA"/>
</dbReference>
<reference evidence="3 4" key="1">
    <citation type="submission" date="2019-04" db="EMBL/GenBank/DDBJ databases">
        <title>Genome sequencing of Clostridium botulinum Groups I-IV and Clostridium butyricum.</title>
        <authorList>
            <person name="Brunt J."/>
            <person name="Van Vliet A.H.M."/>
            <person name="Stringer S.C."/>
            <person name="Carter A.T."/>
            <person name="Peck M.W."/>
        </authorList>
    </citation>
    <scope>NUCLEOTIDE SEQUENCE [LARGE SCALE GENOMIC DNA]</scope>
    <source>
        <strain evidence="3 4">Colworth BL30</strain>
    </source>
</reference>
<dbReference type="PANTHER" id="PTHR45871:SF1">
    <property type="entry name" value="PHOSPHATIDYLINOSITOL N-ACETYLGLUCOSAMINYLTRANSFERASE SUBUNIT A"/>
    <property type="match status" value="1"/>
</dbReference>
<dbReference type="RefSeq" id="WP_012048106.1">
    <property type="nucleotide sequence ID" value="NZ_AP014696.1"/>
</dbReference>
<feature type="domain" description="Glycosyltransferase subfamily 4-like N-terminal" evidence="2">
    <location>
        <begin position="22"/>
        <end position="183"/>
    </location>
</feature>
<sequence>MNILILANWYPNKNNPINGIFIKDQVRALMEAGLKPIVFFPYDNSIKRGKLLFNIEEGISTYRCNTDYLQSFKKSKINSLLLSYKWLKYIVKKEKINLIHAHVCYTAGILCSIFKRFNNIPYIITEHRSDIVNFSKKSYNRLISKYAYKRAEKVITVSKFLANELKNLGYKFNEEIIGNEVDIKEYSLSNTRNNSDVVKILFIGSMAENEIKGLQYFIPALAKYMKKNNNIEMTFIGNGINRVKYEKMCEDLNIKNKCKFLGTIDKQDIPIYIKRSDFLVLPSIKETFGCVLIEAMACGKPVLATKSGGPNEFVNNNVGILVEPKNEKALEEGIDLIIKRYDTFDPEYIRKYVVDNYSYNIIGQKIRKVYDDILN</sequence>
<dbReference type="Pfam" id="PF00534">
    <property type="entry name" value="Glycos_transf_1"/>
    <property type="match status" value="1"/>
</dbReference>